<organism evidence="1 2">
    <name type="scientific">Panagrolaimus sp. ES5</name>
    <dbReference type="NCBI Taxonomy" id="591445"/>
    <lineage>
        <taxon>Eukaryota</taxon>
        <taxon>Metazoa</taxon>
        <taxon>Ecdysozoa</taxon>
        <taxon>Nematoda</taxon>
        <taxon>Chromadorea</taxon>
        <taxon>Rhabditida</taxon>
        <taxon>Tylenchina</taxon>
        <taxon>Panagrolaimomorpha</taxon>
        <taxon>Panagrolaimoidea</taxon>
        <taxon>Panagrolaimidae</taxon>
        <taxon>Panagrolaimus</taxon>
    </lineage>
</organism>
<name>A0AC34GBC0_9BILA</name>
<dbReference type="Proteomes" id="UP000887579">
    <property type="component" value="Unplaced"/>
</dbReference>
<proteinExistence type="predicted"/>
<dbReference type="WBParaSite" id="ES5_v2.g26746.t1">
    <property type="protein sequence ID" value="ES5_v2.g26746.t1"/>
    <property type="gene ID" value="ES5_v2.g26746"/>
</dbReference>
<accession>A0AC34GBC0</accession>
<evidence type="ECO:0000313" key="1">
    <source>
        <dbReference type="Proteomes" id="UP000887579"/>
    </source>
</evidence>
<sequence>MMEYPIALEWTISEDRLNDLKDATNYECLESEEFIAINSSDVQYFLRIYPNGNNEKHRGRVYIFLHLLLGIEKKVEAEYTFSIKSTNWTHKIDYTFNGEFKGWGNSCCTFEELFDSNKKFIVDGKFTVKVEGIFKIE</sequence>
<reference evidence="2" key="1">
    <citation type="submission" date="2022-11" db="UniProtKB">
        <authorList>
            <consortium name="WormBaseParasite"/>
        </authorList>
    </citation>
    <scope>IDENTIFICATION</scope>
</reference>
<evidence type="ECO:0000313" key="2">
    <source>
        <dbReference type="WBParaSite" id="ES5_v2.g26746.t1"/>
    </source>
</evidence>
<protein>
    <submittedName>
        <fullName evidence="2">MATH domain-containing protein</fullName>
    </submittedName>
</protein>